<dbReference type="InterPro" id="IPR005000">
    <property type="entry name" value="Aldolase/citrate-lyase_domain"/>
</dbReference>
<evidence type="ECO:0000259" key="5">
    <source>
        <dbReference type="Pfam" id="PF03328"/>
    </source>
</evidence>
<dbReference type="PIRSF" id="PIRSF015582">
    <property type="entry name" value="Cit_lyase_B"/>
    <property type="match status" value="1"/>
</dbReference>
<evidence type="ECO:0000256" key="3">
    <source>
        <dbReference type="ARBA" id="ARBA00022723"/>
    </source>
</evidence>
<organism evidence="6 7">
    <name type="scientific">Shinella pollutisoli</name>
    <dbReference type="NCBI Taxonomy" id="2250594"/>
    <lineage>
        <taxon>Bacteria</taxon>
        <taxon>Pseudomonadati</taxon>
        <taxon>Pseudomonadota</taxon>
        <taxon>Alphaproteobacteria</taxon>
        <taxon>Hyphomicrobiales</taxon>
        <taxon>Rhizobiaceae</taxon>
        <taxon>Shinella</taxon>
    </lineage>
</organism>
<dbReference type="EMBL" id="JBHRSP010000033">
    <property type="protein sequence ID" value="MFC3075216.1"/>
    <property type="molecule type" value="Genomic_DNA"/>
</dbReference>
<gene>
    <name evidence="6" type="ORF">ACFOHH_19055</name>
</gene>
<evidence type="ECO:0000313" key="7">
    <source>
        <dbReference type="Proteomes" id="UP001595377"/>
    </source>
</evidence>
<comment type="similarity">
    <text evidence="2">Belongs to the HpcH/HpaI aldolase family.</text>
</comment>
<evidence type="ECO:0000313" key="6">
    <source>
        <dbReference type="EMBL" id="MFC3075216.1"/>
    </source>
</evidence>
<dbReference type="RefSeq" id="WP_257317512.1">
    <property type="nucleotide sequence ID" value="NZ_JANFDG010000030.1"/>
</dbReference>
<protein>
    <submittedName>
        <fullName evidence="6">HpcH/HpaI aldolase/citrate lyase family protein</fullName>
    </submittedName>
</protein>
<dbReference type="PANTHER" id="PTHR32308:SF10">
    <property type="entry name" value="CITRATE LYASE SUBUNIT BETA"/>
    <property type="match status" value="1"/>
</dbReference>
<keyword evidence="3" id="KW-0479">Metal-binding</keyword>
<dbReference type="Gene3D" id="3.20.20.60">
    <property type="entry name" value="Phosphoenolpyruvate-binding domains"/>
    <property type="match status" value="1"/>
</dbReference>
<keyword evidence="6" id="KW-0067">ATP-binding</keyword>
<keyword evidence="4" id="KW-0460">Magnesium</keyword>
<comment type="caution">
    <text evidence="6">The sequence shown here is derived from an EMBL/GenBank/DDBJ whole genome shotgun (WGS) entry which is preliminary data.</text>
</comment>
<dbReference type="Proteomes" id="UP001595377">
    <property type="component" value="Unassembled WGS sequence"/>
</dbReference>
<feature type="domain" description="HpcH/HpaI aldolase/citrate lyase" evidence="5">
    <location>
        <begin position="12"/>
        <end position="211"/>
    </location>
</feature>
<keyword evidence="6" id="KW-0347">Helicase</keyword>
<sequence>MSHRLDTVCLPLFVPADRPERFAKAFAAGADAVLVDLEDAVAPSDKVFARTGLKEALSGMQGPVPVMVRINGVGTPWHEDGLAAVAGLGVDAVMLSKAESAHDVTAVAERTGLPVFALVESAQGLRDVFEIAGAARRIAFGSIDFAADLAMGHTRDALLYARSLIVHASRVAGIPAPIDGVTRAISDEAAIVADCVHAAELGFSGKLLIHPAQIDPARRGFRPADAEIGWARRVLAAADGGAAVAVDGAMVDAPVLLRARQILCKAGLDEGRS</sequence>
<keyword evidence="6" id="KW-0456">Lyase</keyword>
<keyword evidence="6" id="KW-0547">Nucleotide-binding</keyword>
<evidence type="ECO:0000256" key="2">
    <source>
        <dbReference type="ARBA" id="ARBA00005568"/>
    </source>
</evidence>
<dbReference type="InterPro" id="IPR040442">
    <property type="entry name" value="Pyrv_kinase-like_dom_sf"/>
</dbReference>
<dbReference type="InterPro" id="IPR015813">
    <property type="entry name" value="Pyrv/PenolPyrv_kinase-like_dom"/>
</dbReference>
<accession>A0ABV7DL29</accession>
<comment type="cofactor">
    <cofactor evidence="1">
        <name>Mg(2+)</name>
        <dbReference type="ChEBI" id="CHEBI:18420"/>
    </cofactor>
</comment>
<name>A0ABV7DL29_9HYPH</name>
<dbReference type="SUPFAM" id="SSF51621">
    <property type="entry name" value="Phosphoenolpyruvate/pyruvate domain"/>
    <property type="match status" value="1"/>
</dbReference>
<evidence type="ECO:0000256" key="1">
    <source>
        <dbReference type="ARBA" id="ARBA00001946"/>
    </source>
</evidence>
<dbReference type="InterPro" id="IPR011206">
    <property type="entry name" value="Citrate_lyase_beta/mcl1/mcl2"/>
</dbReference>
<reference evidence="7" key="1">
    <citation type="journal article" date="2019" name="Int. J. Syst. Evol. Microbiol.">
        <title>The Global Catalogue of Microorganisms (GCM) 10K type strain sequencing project: providing services to taxonomists for standard genome sequencing and annotation.</title>
        <authorList>
            <consortium name="The Broad Institute Genomics Platform"/>
            <consortium name="The Broad Institute Genome Sequencing Center for Infectious Disease"/>
            <person name="Wu L."/>
            <person name="Ma J."/>
        </authorList>
    </citation>
    <scope>NUCLEOTIDE SEQUENCE [LARGE SCALE GENOMIC DNA]</scope>
    <source>
        <strain evidence="7">KCTC 52677</strain>
    </source>
</reference>
<keyword evidence="7" id="KW-1185">Reference proteome</keyword>
<dbReference type="GO" id="GO:0016829">
    <property type="term" value="F:lyase activity"/>
    <property type="evidence" value="ECO:0007669"/>
    <property type="project" value="UniProtKB-KW"/>
</dbReference>
<dbReference type="GO" id="GO:0004386">
    <property type="term" value="F:helicase activity"/>
    <property type="evidence" value="ECO:0007669"/>
    <property type="project" value="UniProtKB-KW"/>
</dbReference>
<evidence type="ECO:0000256" key="4">
    <source>
        <dbReference type="ARBA" id="ARBA00022842"/>
    </source>
</evidence>
<dbReference type="Pfam" id="PF03328">
    <property type="entry name" value="HpcH_HpaI"/>
    <property type="match status" value="1"/>
</dbReference>
<dbReference type="PANTHER" id="PTHR32308">
    <property type="entry name" value="LYASE BETA SUBUNIT, PUTATIVE (AFU_ORTHOLOGUE AFUA_4G13030)-RELATED"/>
    <property type="match status" value="1"/>
</dbReference>
<proteinExistence type="inferred from homology"/>
<keyword evidence="6" id="KW-0378">Hydrolase</keyword>